<dbReference type="InterPro" id="IPR000914">
    <property type="entry name" value="SBP_5_dom"/>
</dbReference>
<name>A0A7W8LMV8_9SPIR</name>
<protein>
    <submittedName>
        <fullName evidence="5">Peptide/nickel transport system substrate-binding protein</fullName>
    </submittedName>
</protein>
<sequence length="496" mass="56370">MKKFAFLSLVTLFSLIFSSCEQKMSKDVLRINVASEPDSFFPWESAAADTAAIYYNIFDGLFSFDERGKIHPALCESYEISSDKLTYTFRLRQGVKFHNGADFTSTDCFYTYENLAGLNGKAVKSDMMASSIESIEAPDRYTFVIKTKNPLGGFLALNICPILPVGYTNHAENPIGTGAYKFVEYQPHEKVVLEKNENYWNSENEPKIHRIEIYVMSDEQAILSALQAKKLDIGQMLSAENAKSLEKKFRLFSAPQNMVQVLGLNNSVKPFDNPLVRQAITMAINKDEVIDGAMDGFGTKLYSNFSPVLGEYYNDRLSEIYKNDAATAKSLLASAGYGNGFDLEITVPINYRIHVDTAQIVARQLEQIGIRCNIKPVDWADWLDQVYTKFDYQATIIAFGGKLEPGEVLQRYFSSYKRNFTRYNNPVFDETFTKAGLETDLNKRIKYYKYCQELLAKSAPAVFIADPNNTVLLRKDVRGFDVYPVLFYNFAKMYFE</sequence>
<evidence type="ECO:0000256" key="3">
    <source>
        <dbReference type="ARBA" id="ARBA00022729"/>
    </source>
</evidence>
<proteinExistence type="inferred from homology"/>
<dbReference type="EMBL" id="JACHFQ010000007">
    <property type="protein sequence ID" value="MBB5226966.1"/>
    <property type="molecule type" value="Genomic_DNA"/>
</dbReference>
<evidence type="ECO:0000256" key="2">
    <source>
        <dbReference type="ARBA" id="ARBA00022448"/>
    </source>
</evidence>
<dbReference type="InterPro" id="IPR039424">
    <property type="entry name" value="SBP_5"/>
</dbReference>
<dbReference type="PIRSF" id="PIRSF002741">
    <property type="entry name" value="MppA"/>
    <property type="match status" value="1"/>
</dbReference>
<dbReference type="Proteomes" id="UP000518887">
    <property type="component" value="Unassembled WGS sequence"/>
</dbReference>
<comment type="caution">
    <text evidence="5">The sequence shown here is derived from an EMBL/GenBank/DDBJ whole genome shotgun (WGS) entry which is preliminary data.</text>
</comment>
<dbReference type="Pfam" id="PF00496">
    <property type="entry name" value="SBP_bac_5"/>
    <property type="match status" value="1"/>
</dbReference>
<dbReference type="AlphaFoldDB" id="A0A7W8LMV8"/>
<dbReference type="PANTHER" id="PTHR30290:SF9">
    <property type="entry name" value="OLIGOPEPTIDE-BINDING PROTEIN APPA"/>
    <property type="match status" value="1"/>
</dbReference>
<keyword evidence="6" id="KW-1185">Reference proteome</keyword>
<keyword evidence="2" id="KW-0813">Transport</keyword>
<dbReference type="PANTHER" id="PTHR30290">
    <property type="entry name" value="PERIPLASMIC BINDING COMPONENT OF ABC TRANSPORTER"/>
    <property type="match status" value="1"/>
</dbReference>
<keyword evidence="3" id="KW-0732">Signal</keyword>
<dbReference type="Gene3D" id="3.40.190.10">
    <property type="entry name" value="Periplasmic binding protein-like II"/>
    <property type="match status" value="1"/>
</dbReference>
<dbReference type="Gene3D" id="3.10.105.10">
    <property type="entry name" value="Dipeptide-binding Protein, Domain 3"/>
    <property type="match status" value="1"/>
</dbReference>
<dbReference type="InterPro" id="IPR030678">
    <property type="entry name" value="Peptide/Ni-bd"/>
</dbReference>
<organism evidence="5 6">
    <name type="scientific">Treponema ruminis</name>
    <dbReference type="NCBI Taxonomy" id="744515"/>
    <lineage>
        <taxon>Bacteria</taxon>
        <taxon>Pseudomonadati</taxon>
        <taxon>Spirochaetota</taxon>
        <taxon>Spirochaetia</taxon>
        <taxon>Spirochaetales</taxon>
        <taxon>Treponemataceae</taxon>
        <taxon>Treponema</taxon>
    </lineage>
</organism>
<gene>
    <name evidence="5" type="ORF">HNP76_002354</name>
</gene>
<evidence type="ECO:0000259" key="4">
    <source>
        <dbReference type="Pfam" id="PF00496"/>
    </source>
</evidence>
<comment type="similarity">
    <text evidence="1">Belongs to the bacterial solute-binding protein 5 family.</text>
</comment>
<dbReference type="GO" id="GO:0043190">
    <property type="term" value="C:ATP-binding cassette (ABC) transporter complex"/>
    <property type="evidence" value="ECO:0007669"/>
    <property type="project" value="InterPro"/>
</dbReference>
<dbReference type="RefSeq" id="WP_184660730.1">
    <property type="nucleotide sequence ID" value="NZ_JACHFQ010000007.1"/>
</dbReference>
<evidence type="ECO:0000313" key="5">
    <source>
        <dbReference type="EMBL" id="MBB5226966.1"/>
    </source>
</evidence>
<evidence type="ECO:0000256" key="1">
    <source>
        <dbReference type="ARBA" id="ARBA00005695"/>
    </source>
</evidence>
<dbReference type="PROSITE" id="PS51257">
    <property type="entry name" value="PROKAR_LIPOPROTEIN"/>
    <property type="match status" value="1"/>
</dbReference>
<dbReference type="GO" id="GO:0015833">
    <property type="term" value="P:peptide transport"/>
    <property type="evidence" value="ECO:0007669"/>
    <property type="project" value="TreeGrafter"/>
</dbReference>
<dbReference type="GO" id="GO:0030288">
    <property type="term" value="C:outer membrane-bounded periplasmic space"/>
    <property type="evidence" value="ECO:0007669"/>
    <property type="project" value="UniProtKB-ARBA"/>
</dbReference>
<accession>A0A7W8LMV8</accession>
<dbReference type="SUPFAM" id="SSF53850">
    <property type="entry name" value="Periplasmic binding protein-like II"/>
    <property type="match status" value="1"/>
</dbReference>
<dbReference type="GO" id="GO:1904680">
    <property type="term" value="F:peptide transmembrane transporter activity"/>
    <property type="evidence" value="ECO:0007669"/>
    <property type="project" value="TreeGrafter"/>
</dbReference>
<evidence type="ECO:0000313" key="6">
    <source>
        <dbReference type="Proteomes" id="UP000518887"/>
    </source>
</evidence>
<feature type="domain" description="Solute-binding protein family 5" evidence="4">
    <location>
        <begin position="69"/>
        <end position="417"/>
    </location>
</feature>
<reference evidence="5 6" key="1">
    <citation type="submission" date="2020-08" db="EMBL/GenBank/DDBJ databases">
        <title>Genomic Encyclopedia of Type Strains, Phase IV (KMG-IV): sequencing the most valuable type-strain genomes for metagenomic binning, comparative biology and taxonomic classification.</title>
        <authorList>
            <person name="Goeker M."/>
        </authorList>
    </citation>
    <scope>NUCLEOTIDE SEQUENCE [LARGE SCALE GENOMIC DNA]</scope>
    <source>
        <strain evidence="5 6">DSM 103462</strain>
    </source>
</reference>